<keyword evidence="10" id="KW-1185">Reference proteome</keyword>
<keyword evidence="8" id="KW-0732">Signal</keyword>
<comment type="caution">
    <text evidence="9">The sequence shown here is derived from an EMBL/GenBank/DDBJ whole genome shotgun (WGS) entry which is preliminary data.</text>
</comment>
<evidence type="ECO:0000256" key="5">
    <source>
        <dbReference type="ARBA" id="ARBA00022723"/>
    </source>
</evidence>
<feature type="signal peptide" evidence="8">
    <location>
        <begin position="1"/>
        <end position="26"/>
    </location>
</feature>
<keyword evidence="5" id="KW-0479">Metal-binding</keyword>
<keyword evidence="9" id="KW-0645">Protease</keyword>
<evidence type="ECO:0000256" key="3">
    <source>
        <dbReference type="ARBA" id="ARBA00012325"/>
    </source>
</evidence>
<dbReference type="GO" id="GO:0006508">
    <property type="term" value="P:proteolysis"/>
    <property type="evidence" value="ECO:0007669"/>
    <property type="project" value="UniProtKB-KW"/>
</dbReference>
<sequence>MLRKFSVGAVAGAAAISLMAAPSAAAAPAPATAPRPALATTLYYDATQAGEFKTAVAEGVKVWNTHVKNVQLVEAPQGRRAEIQIVADPGWPRATLGPVRPGGRVTVWFGRQAVTQGYNTTRIASHELGHSLGLPDAKPGPCSSLMSGSTGGVSCANPNPNATEAARVEANYRGVNTPRSPFEGRVLVDAP</sequence>
<dbReference type="SUPFAM" id="SSF55486">
    <property type="entry name" value="Metalloproteases ('zincins'), catalytic domain"/>
    <property type="match status" value="1"/>
</dbReference>
<dbReference type="Proteomes" id="UP000262882">
    <property type="component" value="Unassembled WGS sequence"/>
</dbReference>
<dbReference type="Gene3D" id="3.40.390.10">
    <property type="entry name" value="Collagenase (Catalytic Domain)"/>
    <property type="match status" value="1"/>
</dbReference>
<evidence type="ECO:0000256" key="1">
    <source>
        <dbReference type="ARBA" id="ARBA00000612"/>
    </source>
</evidence>
<dbReference type="PRINTS" id="PR00787">
    <property type="entry name" value="NEUTRALPTASE"/>
</dbReference>
<dbReference type="Pfam" id="PF02031">
    <property type="entry name" value="Peptidase_M7"/>
    <property type="match status" value="1"/>
</dbReference>
<dbReference type="InterPro" id="IPR024079">
    <property type="entry name" value="MetalloPept_cat_dom_sf"/>
</dbReference>
<evidence type="ECO:0000256" key="6">
    <source>
        <dbReference type="ARBA" id="ARBA00023049"/>
    </source>
</evidence>
<proteinExistence type="inferred from homology"/>
<dbReference type="RefSeq" id="WP_117398884.1">
    <property type="nucleotide sequence ID" value="NZ_QVNQ01000002.1"/>
</dbReference>
<dbReference type="AlphaFoldDB" id="A0A372GN89"/>
<feature type="chain" id="PRO_5016621532" description="Extracellular small neutral protease" evidence="8">
    <location>
        <begin position="27"/>
        <end position="191"/>
    </location>
</feature>
<name>A0A372GN89_9ACTN</name>
<reference evidence="9 10" key="1">
    <citation type="submission" date="2018-08" db="EMBL/GenBank/DDBJ databases">
        <title>Actinomadura spongicola sp. nov., isolated from marine sponge Leucetta chagosensis.</title>
        <authorList>
            <person name="Li L."/>
            <person name="Lin H.W."/>
        </authorList>
    </citation>
    <scope>NUCLEOTIDE SEQUENCE [LARGE SCALE GENOMIC DNA]</scope>
    <source>
        <strain evidence="9 10">LHW52907</strain>
    </source>
</reference>
<protein>
    <recommendedName>
        <fullName evidence="4">Extracellular small neutral protease</fullName>
        <ecNumber evidence="3">3.4.24.77</ecNumber>
    </recommendedName>
    <alternativeName>
        <fullName evidence="7">Snapalysin</fullName>
    </alternativeName>
</protein>
<evidence type="ECO:0000256" key="4">
    <source>
        <dbReference type="ARBA" id="ARBA00019129"/>
    </source>
</evidence>
<keyword evidence="6 9" id="KW-0482">Metalloprotease</keyword>
<evidence type="ECO:0000313" key="9">
    <source>
        <dbReference type="EMBL" id="RFS86602.1"/>
    </source>
</evidence>
<comment type="catalytic activity">
    <reaction evidence="1">
        <text>Hydrolyzes proteins with a preference for Tyr or Phe in the P1' position. Has no action on amino-acid p-nitroanilides.</text>
        <dbReference type="EC" id="3.4.24.77"/>
    </reaction>
</comment>
<keyword evidence="9" id="KW-0378">Hydrolase</keyword>
<comment type="similarity">
    <text evidence="2">Belongs to the peptidase M7 family.</text>
</comment>
<accession>A0A372GN89</accession>
<dbReference type="GO" id="GO:0004222">
    <property type="term" value="F:metalloendopeptidase activity"/>
    <property type="evidence" value="ECO:0007669"/>
    <property type="project" value="InterPro"/>
</dbReference>
<evidence type="ECO:0000313" key="10">
    <source>
        <dbReference type="Proteomes" id="UP000262882"/>
    </source>
</evidence>
<dbReference type="InterPro" id="IPR000013">
    <property type="entry name" value="Peptidase_M7"/>
</dbReference>
<evidence type="ECO:0000256" key="7">
    <source>
        <dbReference type="ARBA" id="ARBA00029927"/>
    </source>
</evidence>
<gene>
    <name evidence="9" type="ORF">D0T12_08570</name>
</gene>
<dbReference type="EMBL" id="QVNQ01000002">
    <property type="protein sequence ID" value="RFS86602.1"/>
    <property type="molecule type" value="Genomic_DNA"/>
</dbReference>
<dbReference type="OrthoDB" id="5243084at2"/>
<dbReference type="GO" id="GO:0008270">
    <property type="term" value="F:zinc ion binding"/>
    <property type="evidence" value="ECO:0007669"/>
    <property type="project" value="InterPro"/>
</dbReference>
<evidence type="ECO:0000256" key="2">
    <source>
        <dbReference type="ARBA" id="ARBA00006571"/>
    </source>
</evidence>
<dbReference type="GO" id="GO:0005576">
    <property type="term" value="C:extracellular region"/>
    <property type="evidence" value="ECO:0007669"/>
    <property type="project" value="InterPro"/>
</dbReference>
<dbReference type="EC" id="3.4.24.77" evidence="3"/>
<organism evidence="9 10">
    <name type="scientific">Actinomadura spongiicola</name>
    <dbReference type="NCBI Taxonomy" id="2303421"/>
    <lineage>
        <taxon>Bacteria</taxon>
        <taxon>Bacillati</taxon>
        <taxon>Actinomycetota</taxon>
        <taxon>Actinomycetes</taxon>
        <taxon>Streptosporangiales</taxon>
        <taxon>Thermomonosporaceae</taxon>
        <taxon>Actinomadura</taxon>
    </lineage>
</organism>
<evidence type="ECO:0000256" key="8">
    <source>
        <dbReference type="SAM" id="SignalP"/>
    </source>
</evidence>